<organism evidence="2">
    <name type="scientific">Mesocestoides corti</name>
    <name type="common">Flatworm</name>
    <dbReference type="NCBI Taxonomy" id="53468"/>
    <lineage>
        <taxon>Eukaryota</taxon>
        <taxon>Metazoa</taxon>
        <taxon>Spiralia</taxon>
        <taxon>Lophotrochozoa</taxon>
        <taxon>Platyhelminthes</taxon>
        <taxon>Cestoda</taxon>
        <taxon>Eucestoda</taxon>
        <taxon>Cyclophyllidea</taxon>
        <taxon>Mesocestoididae</taxon>
        <taxon>Mesocestoides</taxon>
    </lineage>
</organism>
<reference evidence="2" key="1">
    <citation type="submission" date="2019-11" db="UniProtKB">
        <authorList>
            <consortium name="WormBaseParasite"/>
        </authorList>
    </citation>
    <scope>IDENTIFICATION</scope>
</reference>
<dbReference type="Gene3D" id="1.10.20.10">
    <property type="entry name" value="Histone, subunit A"/>
    <property type="match status" value="1"/>
</dbReference>
<dbReference type="PRINTS" id="PR00621">
    <property type="entry name" value="HISTONEH2B"/>
</dbReference>
<dbReference type="SMART" id="SM00427">
    <property type="entry name" value="H2B"/>
    <property type="match status" value="1"/>
</dbReference>
<comment type="similarity">
    <text evidence="1">Belongs to the histone H2B family.</text>
</comment>
<accession>A0A5K3FRK9</accession>
<dbReference type="AlphaFoldDB" id="A0A5K3FRK9"/>
<dbReference type="PANTHER" id="PTHR23428">
    <property type="entry name" value="HISTONE H2B"/>
    <property type="match status" value="1"/>
</dbReference>
<dbReference type="InterPro" id="IPR000558">
    <property type="entry name" value="Histone_H2B"/>
</dbReference>
<dbReference type="GO" id="GO:0003677">
    <property type="term" value="F:DNA binding"/>
    <property type="evidence" value="ECO:0007669"/>
    <property type="project" value="InterPro"/>
</dbReference>
<dbReference type="SUPFAM" id="SSF47113">
    <property type="entry name" value="Histone-fold"/>
    <property type="match status" value="1"/>
</dbReference>
<sequence length="131" mass="14458">MRLDTGISLKLMSIINLFANDIFERIAGESSRSAHYNKTTITSREIQTVVLLLLPAGASAQQQQNPQPQWCVQHNQMLDKLKIIHNLLIERLHATSGGEDADAIRAALQTCKDADNALRFAVFELAAADTT</sequence>
<name>A0A5K3FRK9_MESCO</name>
<evidence type="ECO:0000256" key="1">
    <source>
        <dbReference type="ARBA" id="ARBA00006846"/>
    </source>
</evidence>
<dbReference type="InterPro" id="IPR009072">
    <property type="entry name" value="Histone-fold"/>
</dbReference>
<proteinExistence type="inferred from homology"/>
<dbReference type="GO" id="GO:0000786">
    <property type="term" value="C:nucleosome"/>
    <property type="evidence" value="ECO:0007669"/>
    <property type="project" value="InterPro"/>
</dbReference>
<protein>
    <submittedName>
        <fullName evidence="2">Histone domain-containing protein</fullName>
    </submittedName>
</protein>
<dbReference type="GO" id="GO:0030527">
    <property type="term" value="F:structural constituent of chromatin"/>
    <property type="evidence" value="ECO:0007669"/>
    <property type="project" value="InterPro"/>
</dbReference>
<evidence type="ECO:0000313" key="2">
    <source>
        <dbReference type="WBParaSite" id="MCU_009969-RA"/>
    </source>
</evidence>
<dbReference type="WBParaSite" id="MCU_009969-RA">
    <property type="protein sequence ID" value="MCU_009969-RA"/>
    <property type="gene ID" value="MCU_009969"/>
</dbReference>
<dbReference type="GO" id="GO:0046982">
    <property type="term" value="F:protein heterodimerization activity"/>
    <property type="evidence" value="ECO:0007669"/>
    <property type="project" value="InterPro"/>
</dbReference>